<sequence>MKEVEKQLQLLEDNDYNAEQSKIAVRGVRSYLAPYEQLLYERRKMAKQQTLDVFFKAAPKKQSEDTEPQPSTSGIKIMKQDMWLEPREVAESVLVYSAGLLQDNSPIHTSNVVKSWFQNHPHVRLLPYPPKSPDLNPTENVWAEMVKTGRLNNIPSHSQELLIADAKMVWEDMEGIGQALIQNLLWHGREKI</sequence>
<protein>
    <submittedName>
        <fullName evidence="2">Transposable element Tc1 transposase-like 5</fullName>
    </submittedName>
</protein>
<evidence type="ECO:0000313" key="3">
    <source>
        <dbReference type="Proteomes" id="UP000747542"/>
    </source>
</evidence>
<comment type="caution">
    <text evidence="2">The sequence shown here is derived from an EMBL/GenBank/DDBJ whole genome shotgun (WGS) entry which is preliminary data.</text>
</comment>
<dbReference type="Gene3D" id="3.30.420.10">
    <property type="entry name" value="Ribonuclease H-like superfamily/Ribonuclease H"/>
    <property type="match status" value="1"/>
</dbReference>
<dbReference type="Pfam" id="PF13358">
    <property type="entry name" value="DDE_3"/>
    <property type="match status" value="1"/>
</dbReference>
<dbReference type="EMBL" id="JAHLQT010031306">
    <property type="protein sequence ID" value="KAG7160390.1"/>
    <property type="molecule type" value="Genomic_DNA"/>
</dbReference>
<name>A0A8J5JRH2_HOMAM</name>
<accession>A0A8J5JRH2</accession>
<dbReference type="GO" id="GO:0003676">
    <property type="term" value="F:nucleic acid binding"/>
    <property type="evidence" value="ECO:0007669"/>
    <property type="project" value="InterPro"/>
</dbReference>
<keyword evidence="3" id="KW-1185">Reference proteome</keyword>
<gene>
    <name evidence="2" type="primary">tc1a-L5</name>
    <name evidence="2" type="ORF">Hamer_G001617</name>
</gene>
<reference evidence="2" key="1">
    <citation type="journal article" date="2021" name="Sci. Adv.">
        <title>The American lobster genome reveals insights on longevity, neural, and immune adaptations.</title>
        <authorList>
            <person name="Polinski J.M."/>
            <person name="Zimin A.V."/>
            <person name="Clark K.F."/>
            <person name="Kohn A.B."/>
            <person name="Sadowski N."/>
            <person name="Timp W."/>
            <person name="Ptitsyn A."/>
            <person name="Khanna P."/>
            <person name="Romanova D.Y."/>
            <person name="Williams P."/>
            <person name="Greenwood S.J."/>
            <person name="Moroz L.L."/>
            <person name="Walt D.R."/>
            <person name="Bodnar A.G."/>
        </authorList>
    </citation>
    <scope>NUCLEOTIDE SEQUENCE</scope>
    <source>
        <strain evidence="2">GMGI-L3</strain>
    </source>
</reference>
<dbReference type="InterPro" id="IPR038717">
    <property type="entry name" value="Tc1-like_DDE_dom"/>
</dbReference>
<organism evidence="2 3">
    <name type="scientific">Homarus americanus</name>
    <name type="common">American lobster</name>
    <dbReference type="NCBI Taxonomy" id="6706"/>
    <lineage>
        <taxon>Eukaryota</taxon>
        <taxon>Metazoa</taxon>
        <taxon>Ecdysozoa</taxon>
        <taxon>Arthropoda</taxon>
        <taxon>Crustacea</taxon>
        <taxon>Multicrustacea</taxon>
        <taxon>Malacostraca</taxon>
        <taxon>Eumalacostraca</taxon>
        <taxon>Eucarida</taxon>
        <taxon>Decapoda</taxon>
        <taxon>Pleocyemata</taxon>
        <taxon>Astacidea</taxon>
        <taxon>Nephropoidea</taxon>
        <taxon>Nephropidae</taxon>
        <taxon>Homarus</taxon>
    </lineage>
</organism>
<dbReference type="InterPro" id="IPR036397">
    <property type="entry name" value="RNaseH_sf"/>
</dbReference>
<dbReference type="AlphaFoldDB" id="A0A8J5JRH2"/>
<feature type="domain" description="Tc1-like transposase DDE" evidence="1">
    <location>
        <begin position="100"/>
        <end position="154"/>
    </location>
</feature>
<evidence type="ECO:0000313" key="2">
    <source>
        <dbReference type="EMBL" id="KAG7160390.1"/>
    </source>
</evidence>
<dbReference type="Proteomes" id="UP000747542">
    <property type="component" value="Unassembled WGS sequence"/>
</dbReference>
<evidence type="ECO:0000259" key="1">
    <source>
        <dbReference type="Pfam" id="PF13358"/>
    </source>
</evidence>
<proteinExistence type="predicted"/>